<protein>
    <recommendedName>
        <fullName evidence="11 12">Replicative DNA helicase</fullName>
        <ecNumber evidence="11 12">5.6.2.3</ecNumber>
    </recommendedName>
</protein>
<evidence type="ECO:0000256" key="9">
    <source>
        <dbReference type="ARBA" id="ARBA00023235"/>
    </source>
</evidence>
<dbReference type="RefSeq" id="WP_140914617.1">
    <property type="nucleotide sequence ID" value="NZ_VHHP01000002.1"/>
</dbReference>
<organism evidence="14 15">
    <name type="scientific">Metamycoplasma neophronis</name>
    <dbReference type="NCBI Taxonomy" id="872983"/>
    <lineage>
        <taxon>Bacteria</taxon>
        <taxon>Bacillati</taxon>
        <taxon>Mycoplasmatota</taxon>
        <taxon>Mycoplasmoidales</taxon>
        <taxon>Metamycoplasmataceae</taxon>
        <taxon>Metamycoplasma</taxon>
    </lineage>
</organism>
<dbReference type="Gene3D" id="1.10.860.10">
    <property type="entry name" value="DNAb Helicase, Chain A"/>
    <property type="match status" value="1"/>
</dbReference>
<name>A0ABY2Z0P5_9BACT</name>
<keyword evidence="5 12" id="KW-0378">Hydrolase</keyword>
<keyword evidence="9" id="KW-0413">Isomerase</keyword>
<dbReference type="PANTHER" id="PTHR30153:SF2">
    <property type="entry name" value="REPLICATIVE DNA HELICASE"/>
    <property type="match status" value="1"/>
</dbReference>
<gene>
    <name evidence="14" type="primary">dnaB</name>
    <name evidence="14" type="ORF">FJR74_00625</name>
</gene>
<dbReference type="InterPro" id="IPR016136">
    <property type="entry name" value="DNA_helicase_N/primase_C"/>
</dbReference>
<dbReference type="Pfam" id="PF00772">
    <property type="entry name" value="DnaB"/>
    <property type="match status" value="1"/>
</dbReference>
<dbReference type="PROSITE" id="PS51199">
    <property type="entry name" value="SF4_HELICASE"/>
    <property type="match status" value="1"/>
</dbReference>
<comment type="caution">
    <text evidence="14">The sequence shown here is derived from an EMBL/GenBank/DDBJ whole genome shotgun (WGS) entry which is preliminary data.</text>
</comment>
<keyword evidence="7 12" id="KW-0067">ATP-binding</keyword>
<evidence type="ECO:0000256" key="6">
    <source>
        <dbReference type="ARBA" id="ARBA00022806"/>
    </source>
</evidence>
<evidence type="ECO:0000256" key="1">
    <source>
        <dbReference type="ARBA" id="ARBA00008428"/>
    </source>
</evidence>
<comment type="similarity">
    <text evidence="1 12">Belongs to the helicase family. DnaB subfamily.</text>
</comment>
<evidence type="ECO:0000259" key="13">
    <source>
        <dbReference type="PROSITE" id="PS51199"/>
    </source>
</evidence>
<evidence type="ECO:0000256" key="11">
    <source>
        <dbReference type="NCBIfam" id="TIGR00665"/>
    </source>
</evidence>
<keyword evidence="15" id="KW-1185">Reference proteome</keyword>
<evidence type="ECO:0000256" key="12">
    <source>
        <dbReference type="RuleBase" id="RU362085"/>
    </source>
</evidence>
<dbReference type="Proteomes" id="UP000316851">
    <property type="component" value="Unassembled WGS sequence"/>
</dbReference>
<dbReference type="SUPFAM" id="SSF52540">
    <property type="entry name" value="P-loop containing nucleoside triphosphate hydrolases"/>
    <property type="match status" value="1"/>
</dbReference>
<dbReference type="Pfam" id="PF03796">
    <property type="entry name" value="DnaB_C"/>
    <property type="match status" value="1"/>
</dbReference>
<sequence length="486" mass="55124">MNELDTKEFAILNNETSLLGLIINDTVSYLNVSEIIRPEMFHFAPNGILYGAIQAVRNGSENFDISNLINYLTKEKLIEKIKLLGMEGYEYISKLMANAGFASELETYKKNLIDQYKTDRLNALLKAVEQTVENKKFDINNLINELQIQLINLDISEVNAMWETIGDSSKTILNNIINKEKTDTGIGLKFGFPQLDDLTLGVNPGDLVILAARPAMGKTAFALNIANNVAKKGKTVLFFSLEMSTPQLSQRMVAIDSIVPMSAIRKNEISQDQLKQLYWTVDRMKDWPMYLIDKASLTISDIITLSKRFHNNKRVDLIIVDYLQLIADSGKSNQENRQLEVAKISRSLKQLARELGCPVLSLSQLSRNVEKREDKIPIISDLRESGNIEQDADKIIFLHRKDYYNKVKPLGGTDDYDENKFFNDNSNTTKFNNSSLTDVIVAKNRQGGTGVVKLLFNPECNRFIYDAEAVRKQEKQKLYVPKKGEE</sequence>
<keyword evidence="2 12" id="KW-0639">Primosome</keyword>
<reference evidence="14" key="1">
    <citation type="submission" date="2019-06" db="EMBL/GenBank/DDBJ databases">
        <title>Mycoplasma neophronis type strain whole genome sequence.</title>
        <authorList>
            <person name="Spergser J."/>
        </authorList>
    </citation>
    <scope>NUCLEOTIDE SEQUENCE [LARGE SCALE GENOMIC DNA]</scope>
    <source>
        <strain evidence="14">DSM 24097</strain>
    </source>
</reference>
<evidence type="ECO:0000256" key="7">
    <source>
        <dbReference type="ARBA" id="ARBA00022840"/>
    </source>
</evidence>
<dbReference type="CDD" id="cd00984">
    <property type="entry name" value="DnaB_C"/>
    <property type="match status" value="1"/>
</dbReference>
<keyword evidence="6 12" id="KW-0347">Helicase</keyword>
<dbReference type="PANTHER" id="PTHR30153">
    <property type="entry name" value="REPLICATIVE DNA HELICASE DNAB"/>
    <property type="match status" value="1"/>
</dbReference>
<dbReference type="InterPro" id="IPR007692">
    <property type="entry name" value="DNA_helicase_DnaB"/>
</dbReference>
<accession>A0ABY2Z0P5</accession>
<dbReference type="InterPro" id="IPR007694">
    <property type="entry name" value="DNA_helicase_DnaB-like_C"/>
</dbReference>
<evidence type="ECO:0000313" key="15">
    <source>
        <dbReference type="Proteomes" id="UP000316851"/>
    </source>
</evidence>
<dbReference type="Gene3D" id="3.40.50.300">
    <property type="entry name" value="P-loop containing nucleotide triphosphate hydrolases"/>
    <property type="match status" value="1"/>
</dbReference>
<dbReference type="SUPFAM" id="SSF48024">
    <property type="entry name" value="N-terminal domain of DnaB helicase"/>
    <property type="match status" value="1"/>
</dbReference>
<dbReference type="EMBL" id="VHHP01000002">
    <property type="protein sequence ID" value="TPR54272.1"/>
    <property type="molecule type" value="Genomic_DNA"/>
</dbReference>
<evidence type="ECO:0000256" key="4">
    <source>
        <dbReference type="ARBA" id="ARBA00022741"/>
    </source>
</evidence>
<dbReference type="NCBIfam" id="TIGR00665">
    <property type="entry name" value="DnaB"/>
    <property type="match status" value="1"/>
</dbReference>
<evidence type="ECO:0000256" key="10">
    <source>
        <dbReference type="ARBA" id="ARBA00048954"/>
    </source>
</evidence>
<dbReference type="GO" id="GO:0003678">
    <property type="term" value="F:DNA helicase activity"/>
    <property type="evidence" value="ECO:0007669"/>
    <property type="project" value="UniProtKB-EC"/>
</dbReference>
<evidence type="ECO:0000313" key="14">
    <source>
        <dbReference type="EMBL" id="TPR54272.1"/>
    </source>
</evidence>
<dbReference type="InterPro" id="IPR027417">
    <property type="entry name" value="P-loop_NTPase"/>
</dbReference>
<evidence type="ECO:0000256" key="3">
    <source>
        <dbReference type="ARBA" id="ARBA00022705"/>
    </source>
</evidence>
<proteinExistence type="inferred from homology"/>
<dbReference type="InterPro" id="IPR036185">
    <property type="entry name" value="DNA_heli_DnaB-like_N_sf"/>
</dbReference>
<feature type="domain" description="SF4 helicase" evidence="13">
    <location>
        <begin position="181"/>
        <end position="470"/>
    </location>
</feature>
<evidence type="ECO:0000256" key="2">
    <source>
        <dbReference type="ARBA" id="ARBA00022515"/>
    </source>
</evidence>
<keyword evidence="4 12" id="KW-0547">Nucleotide-binding</keyword>
<keyword evidence="3 12" id="KW-0235">DNA replication</keyword>
<dbReference type="GO" id="GO:0016787">
    <property type="term" value="F:hydrolase activity"/>
    <property type="evidence" value="ECO:0007669"/>
    <property type="project" value="UniProtKB-KW"/>
</dbReference>
<evidence type="ECO:0000256" key="8">
    <source>
        <dbReference type="ARBA" id="ARBA00023125"/>
    </source>
</evidence>
<comment type="catalytic activity">
    <reaction evidence="10 12">
        <text>ATP + H2O = ADP + phosphate + H(+)</text>
        <dbReference type="Rhea" id="RHEA:13065"/>
        <dbReference type="ChEBI" id="CHEBI:15377"/>
        <dbReference type="ChEBI" id="CHEBI:15378"/>
        <dbReference type="ChEBI" id="CHEBI:30616"/>
        <dbReference type="ChEBI" id="CHEBI:43474"/>
        <dbReference type="ChEBI" id="CHEBI:456216"/>
        <dbReference type="EC" id="5.6.2.3"/>
    </reaction>
</comment>
<dbReference type="EC" id="5.6.2.3" evidence="11 12"/>
<keyword evidence="8 12" id="KW-0238">DNA-binding</keyword>
<dbReference type="InterPro" id="IPR007693">
    <property type="entry name" value="DNA_helicase_DnaB-like_N"/>
</dbReference>
<evidence type="ECO:0000256" key="5">
    <source>
        <dbReference type="ARBA" id="ARBA00022801"/>
    </source>
</evidence>
<comment type="function">
    <text evidence="12">The main replicative DNA helicase, it participates in initiation and elongation during chromosome replication. Travels ahead of the DNA replisome, separating dsDNA into templates for DNA synthesis. A processive ATP-dependent 5'-3' DNA helicase it has DNA-dependent ATPase activity.</text>
</comment>